<gene>
    <name evidence="1" type="ORF">HHI36_022382</name>
</gene>
<keyword evidence="2" id="KW-1185">Reference proteome</keyword>
<evidence type="ECO:0000313" key="2">
    <source>
        <dbReference type="Proteomes" id="UP001516400"/>
    </source>
</evidence>
<dbReference type="AlphaFoldDB" id="A0ABD2N0E6"/>
<dbReference type="Proteomes" id="UP001516400">
    <property type="component" value="Unassembled WGS sequence"/>
</dbReference>
<comment type="caution">
    <text evidence="1">The sequence shown here is derived from an EMBL/GenBank/DDBJ whole genome shotgun (WGS) entry which is preliminary data.</text>
</comment>
<organism evidence="1 2">
    <name type="scientific">Cryptolaemus montrouzieri</name>
    <dbReference type="NCBI Taxonomy" id="559131"/>
    <lineage>
        <taxon>Eukaryota</taxon>
        <taxon>Metazoa</taxon>
        <taxon>Ecdysozoa</taxon>
        <taxon>Arthropoda</taxon>
        <taxon>Hexapoda</taxon>
        <taxon>Insecta</taxon>
        <taxon>Pterygota</taxon>
        <taxon>Neoptera</taxon>
        <taxon>Endopterygota</taxon>
        <taxon>Coleoptera</taxon>
        <taxon>Polyphaga</taxon>
        <taxon>Cucujiformia</taxon>
        <taxon>Coccinelloidea</taxon>
        <taxon>Coccinellidae</taxon>
        <taxon>Scymninae</taxon>
        <taxon>Scymnini</taxon>
        <taxon>Cryptolaemus</taxon>
    </lineage>
</organism>
<protein>
    <recommendedName>
        <fullName evidence="3">Reverse transcriptase domain-containing protein</fullName>
    </recommendedName>
</protein>
<evidence type="ECO:0000313" key="1">
    <source>
        <dbReference type="EMBL" id="KAL3271912.1"/>
    </source>
</evidence>
<sequence length="80" mass="9314">MKSIFVKDDEYVRNSHELFSKLNGFVLPDGYVLASLDVVSLFPNTPTDLTLQIIQKHWHRIDDPLIDLDTFKICFTFLVE</sequence>
<name>A0ABD2N0E6_9CUCU</name>
<reference evidence="1 2" key="1">
    <citation type="journal article" date="2021" name="BMC Biol.">
        <title>Horizontally acquired antibacterial genes associated with adaptive radiation of ladybird beetles.</title>
        <authorList>
            <person name="Li H.S."/>
            <person name="Tang X.F."/>
            <person name="Huang Y.H."/>
            <person name="Xu Z.Y."/>
            <person name="Chen M.L."/>
            <person name="Du X.Y."/>
            <person name="Qiu B.Y."/>
            <person name="Chen P.T."/>
            <person name="Zhang W."/>
            <person name="Slipinski A."/>
            <person name="Escalona H.E."/>
            <person name="Waterhouse R.M."/>
            <person name="Zwick A."/>
            <person name="Pang H."/>
        </authorList>
    </citation>
    <scope>NUCLEOTIDE SEQUENCE [LARGE SCALE GENOMIC DNA]</scope>
    <source>
        <strain evidence="1">SYSU2018</strain>
    </source>
</reference>
<evidence type="ECO:0008006" key="3">
    <source>
        <dbReference type="Google" id="ProtNLM"/>
    </source>
</evidence>
<feature type="non-terminal residue" evidence="1">
    <location>
        <position position="80"/>
    </location>
</feature>
<proteinExistence type="predicted"/>
<dbReference type="EMBL" id="JABFTP020000042">
    <property type="protein sequence ID" value="KAL3271912.1"/>
    <property type="molecule type" value="Genomic_DNA"/>
</dbReference>
<accession>A0ABD2N0E6</accession>